<dbReference type="InterPro" id="IPR000551">
    <property type="entry name" value="MerR-type_HTH_dom"/>
</dbReference>
<comment type="caution">
    <text evidence="4">The sequence shown here is derived from an EMBL/GenBank/DDBJ whole genome shotgun (WGS) entry which is preliminary data.</text>
</comment>
<name>A0AA91ZSR3_9BACI</name>
<evidence type="ECO:0000256" key="2">
    <source>
        <dbReference type="SAM" id="Coils"/>
    </source>
</evidence>
<dbReference type="SMART" id="SM00422">
    <property type="entry name" value="HTH_MERR"/>
    <property type="match status" value="1"/>
</dbReference>
<dbReference type="Gene3D" id="1.10.1660.10">
    <property type="match status" value="1"/>
</dbReference>
<dbReference type="EMBL" id="NVOR01000058">
    <property type="protein sequence ID" value="PED81627.1"/>
    <property type="molecule type" value="Genomic_DNA"/>
</dbReference>
<feature type="coiled-coil region" evidence="2">
    <location>
        <begin position="91"/>
        <end position="118"/>
    </location>
</feature>
<dbReference type="GO" id="GO:0003677">
    <property type="term" value="F:DNA binding"/>
    <property type="evidence" value="ECO:0007669"/>
    <property type="project" value="UniProtKB-KW"/>
</dbReference>
<dbReference type="SUPFAM" id="SSF46955">
    <property type="entry name" value="Putative DNA-binding domain"/>
    <property type="match status" value="1"/>
</dbReference>
<dbReference type="PRINTS" id="PR00040">
    <property type="entry name" value="HTHMERR"/>
</dbReference>
<accession>A0AA91ZSR3</accession>
<dbReference type="Pfam" id="PF13411">
    <property type="entry name" value="MerR_1"/>
    <property type="match status" value="1"/>
</dbReference>
<dbReference type="InterPro" id="IPR047057">
    <property type="entry name" value="MerR_fam"/>
</dbReference>
<gene>
    <name evidence="4" type="ORF">CON65_16265</name>
</gene>
<dbReference type="InterPro" id="IPR009061">
    <property type="entry name" value="DNA-bd_dom_put_sf"/>
</dbReference>
<feature type="domain" description="HTH merR-type" evidence="3">
    <location>
        <begin position="1"/>
        <end position="69"/>
    </location>
</feature>
<evidence type="ECO:0000256" key="1">
    <source>
        <dbReference type="ARBA" id="ARBA00023125"/>
    </source>
</evidence>
<keyword evidence="2" id="KW-0175">Coiled coil</keyword>
<sequence>MYKIGEVAELTGMSIHTLRYYEKLGLLPPPTRNSGIRQYTEADVRLLKFLYSLKQTGMSLEEMGEFASDGCIIEEIRKRKEEVPAKIKKRIMILTSHLERLKEQQEQLERVVELTEDKLEIYYGFLEGKALEDNNEK</sequence>
<proteinExistence type="predicted"/>
<dbReference type="RefSeq" id="WP_097899533.1">
    <property type="nucleotide sequence ID" value="NZ_NVOR01000058.1"/>
</dbReference>
<reference evidence="4 5" key="1">
    <citation type="submission" date="2017-09" db="EMBL/GenBank/DDBJ databases">
        <title>Large-scale bioinformatics analysis of Bacillus genomes uncovers conserved roles of natural products in bacterial physiology.</title>
        <authorList>
            <consortium name="Agbiome Team Llc"/>
            <person name="Bleich R.M."/>
            <person name="Grubbs K.J."/>
            <person name="Santa Maria K.C."/>
            <person name="Allen S.E."/>
            <person name="Farag S."/>
            <person name="Shank E.A."/>
            <person name="Bowers A."/>
        </authorList>
    </citation>
    <scope>NUCLEOTIDE SEQUENCE [LARGE SCALE GENOMIC DNA]</scope>
    <source>
        <strain evidence="4 5">AFS092012</strain>
    </source>
</reference>
<protein>
    <submittedName>
        <fullName evidence="4">MerR family transcriptional regulator</fullName>
    </submittedName>
</protein>
<dbReference type="GO" id="GO:0003700">
    <property type="term" value="F:DNA-binding transcription factor activity"/>
    <property type="evidence" value="ECO:0007669"/>
    <property type="project" value="InterPro"/>
</dbReference>
<evidence type="ECO:0000313" key="5">
    <source>
        <dbReference type="Proteomes" id="UP000221020"/>
    </source>
</evidence>
<dbReference type="PANTHER" id="PTHR30204:SF83">
    <property type="entry name" value="TRANSCRIPTIONAL REGULATOR, MERR FAMILY"/>
    <property type="match status" value="1"/>
</dbReference>
<dbReference type="PROSITE" id="PS50937">
    <property type="entry name" value="HTH_MERR_2"/>
    <property type="match status" value="1"/>
</dbReference>
<dbReference type="CDD" id="cd01109">
    <property type="entry name" value="HTH_YyaN"/>
    <property type="match status" value="1"/>
</dbReference>
<organism evidence="4 5">
    <name type="scientific">Bacillus pseudomycoides</name>
    <dbReference type="NCBI Taxonomy" id="64104"/>
    <lineage>
        <taxon>Bacteria</taxon>
        <taxon>Bacillati</taxon>
        <taxon>Bacillota</taxon>
        <taxon>Bacilli</taxon>
        <taxon>Bacillales</taxon>
        <taxon>Bacillaceae</taxon>
        <taxon>Bacillus</taxon>
        <taxon>Bacillus cereus group</taxon>
    </lineage>
</organism>
<keyword evidence="1" id="KW-0238">DNA-binding</keyword>
<dbReference type="PANTHER" id="PTHR30204">
    <property type="entry name" value="REDOX-CYCLING DRUG-SENSING TRANSCRIPTIONAL ACTIVATOR SOXR"/>
    <property type="match status" value="1"/>
</dbReference>
<evidence type="ECO:0000313" key="4">
    <source>
        <dbReference type="EMBL" id="PED81627.1"/>
    </source>
</evidence>
<evidence type="ECO:0000259" key="3">
    <source>
        <dbReference type="PROSITE" id="PS50937"/>
    </source>
</evidence>
<dbReference type="Proteomes" id="UP000221020">
    <property type="component" value="Unassembled WGS sequence"/>
</dbReference>
<dbReference type="AlphaFoldDB" id="A0AA91ZSR3"/>